<dbReference type="Proteomes" id="UP000266183">
    <property type="component" value="Chromosome"/>
</dbReference>
<dbReference type="InterPro" id="IPR054223">
    <property type="entry name" value="DUF6943"/>
</dbReference>
<dbReference type="AlphaFoldDB" id="A0A385SJR6"/>
<sequence>MQDLKIQLHLSTATYNQPHFFIQSNGYNAGRPSAKPYNNSYVLLVNDEVEKGMLFWICFSLWKTNRFVPLLEGSGHPVLNSKLAENLIDKTCRKLSEQPGNFLSNVKELKELIQTENLLAAQIKMIKHIKKALTKKMLR</sequence>
<dbReference type="EMBL" id="CP032382">
    <property type="protein sequence ID" value="AYB31993.1"/>
    <property type="molecule type" value="Genomic_DNA"/>
</dbReference>
<organism evidence="1 2">
    <name type="scientific">Chryseolinea soli</name>
    <dbReference type="NCBI Taxonomy" id="2321403"/>
    <lineage>
        <taxon>Bacteria</taxon>
        <taxon>Pseudomonadati</taxon>
        <taxon>Bacteroidota</taxon>
        <taxon>Cytophagia</taxon>
        <taxon>Cytophagales</taxon>
        <taxon>Fulvivirgaceae</taxon>
        <taxon>Chryseolinea</taxon>
    </lineage>
</organism>
<dbReference type="Pfam" id="PF22105">
    <property type="entry name" value="DUF6943"/>
    <property type="match status" value="1"/>
</dbReference>
<evidence type="ECO:0000313" key="2">
    <source>
        <dbReference type="Proteomes" id="UP000266183"/>
    </source>
</evidence>
<protein>
    <recommendedName>
        <fullName evidence="3">Type I restriction modification DNA specificity domain-containing protein</fullName>
    </recommendedName>
</protein>
<keyword evidence="2" id="KW-1185">Reference proteome</keyword>
<dbReference type="SUPFAM" id="SSF116734">
    <property type="entry name" value="DNA methylase specificity domain"/>
    <property type="match status" value="1"/>
</dbReference>
<dbReference type="KEGG" id="chk:D4L85_16105"/>
<evidence type="ECO:0000313" key="1">
    <source>
        <dbReference type="EMBL" id="AYB31993.1"/>
    </source>
</evidence>
<name>A0A385SJR6_9BACT</name>
<gene>
    <name evidence="1" type="ORF">D4L85_16105</name>
</gene>
<proteinExistence type="predicted"/>
<reference evidence="2" key="1">
    <citation type="submission" date="2018-09" db="EMBL/GenBank/DDBJ databases">
        <title>Chryseolinea sp. KIS68-18 isolated from soil.</title>
        <authorList>
            <person name="Weon H.-Y."/>
            <person name="Kwon S.-W."/>
            <person name="Lee S.A."/>
        </authorList>
    </citation>
    <scope>NUCLEOTIDE SEQUENCE [LARGE SCALE GENOMIC DNA]</scope>
    <source>
        <strain evidence="2">KIS68-18</strain>
    </source>
</reference>
<accession>A0A385SJR6</accession>
<dbReference type="RefSeq" id="WP_119755254.1">
    <property type="nucleotide sequence ID" value="NZ_CP032382.1"/>
</dbReference>
<evidence type="ECO:0008006" key="3">
    <source>
        <dbReference type="Google" id="ProtNLM"/>
    </source>
</evidence>
<dbReference type="OrthoDB" id="670969at2"/>